<dbReference type="EMBL" id="AP019376">
    <property type="protein sequence ID" value="BBH90935.1"/>
    <property type="molecule type" value="Genomic_DNA"/>
</dbReference>
<sequence length="66" mass="7110">MSNSATAALKVAALLGGAALGAFLARWFDHFLTTQVEKSVEYQPQSYELGLAPLEPTQPTENDQSQ</sequence>
<proteinExistence type="predicted"/>
<evidence type="ECO:0000313" key="1">
    <source>
        <dbReference type="EMBL" id="BBH90935.1"/>
    </source>
</evidence>
<gene>
    <name evidence="1" type="ORF">KTC_56860</name>
</gene>
<reference evidence="1" key="1">
    <citation type="submission" date="2018-12" db="EMBL/GenBank/DDBJ databases">
        <title>Novel natural products biosynthetic potential of the class Ktedonobacteria.</title>
        <authorList>
            <person name="Zheng Y."/>
            <person name="Saitou A."/>
            <person name="Wang C.M."/>
            <person name="Toyoda A."/>
            <person name="Minakuchi Y."/>
            <person name="Sekiguchi Y."/>
            <person name="Ueda K."/>
            <person name="Takano H."/>
            <person name="Sakai Y."/>
            <person name="Yokota A."/>
            <person name="Yabe S."/>
        </authorList>
    </citation>
    <scope>NUCLEOTIDE SEQUENCE</scope>
    <source>
        <strain evidence="1">COM3</strain>
    </source>
</reference>
<organism evidence="1">
    <name type="scientific">Thermosporothrix sp. COM3</name>
    <dbReference type="NCBI Taxonomy" id="2490863"/>
    <lineage>
        <taxon>Bacteria</taxon>
        <taxon>Bacillati</taxon>
        <taxon>Chloroflexota</taxon>
        <taxon>Ktedonobacteria</taxon>
        <taxon>Ktedonobacterales</taxon>
        <taxon>Thermosporotrichaceae</taxon>
        <taxon>Thermosporothrix</taxon>
    </lineage>
</organism>
<dbReference type="AlphaFoldDB" id="A0A455SXV3"/>
<name>A0A455SXV3_9CHLR</name>
<protein>
    <submittedName>
        <fullName evidence="1">Uncharacterized protein</fullName>
    </submittedName>
</protein>
<accession>A0A455SXV3</accession>